<organism evidence="8 9">
    <name type="scientific">Thermothelomyces thermophilus (strain ATCC 42464 / BCRC 31852 / DSM 1799)</name>
    <name type="common">Sporotrichum thermophile</name>
    <dbReference type="NCBI Taxonomy" id="573729"/>
    <lineage>
        <taxon>Eukaryota</taxon>
        <taxon>Fungi</taxon>
        <taxon>Dikarya</taxon>
        <taxon>Ascomycota</taxon>
        <taxon>Pezizomycotina</taxon>
        <taxon>Sordariomycetes</taxon>
        <taxon>Sordariomycetidae</taxon>
        <taxon>Sordariales</taxon>
        <taxon>Chaetomiaceae</taxon>
        <taxon>Thermothelomyces</taxon>
    </lineage>
</organism>
<dbReference type="Gene3D" id="4.10.280.10">
    <property type="entry name" value="Helix-loop-helix DNA-binding domain"/>
    <property type="match status" value="1"/>
</dbReference>
<feature type="compositionally biased region" description="Basic residues" evidence="6">
    <location>
        <begin position="384"/>
        <end position="402"/>
    </location>
</feature>
<feature type="compositionally biased region" description="Low complexity" evidence="6">
    <location>
        <begin position="261"/>
        <end position="272"/>
    </location>
</feature>
<accession>G2QPS7</accession>
<dbReference type="Pfam" id="PF00010">
    <property type="entry name" value="HLH"/>
    <property type="match status" value="1"/>
</dbReference>
<reference evidence="8 9" key="1">
    <citation type="journal article" date="2011" name="Nat. Biotechnol.">
        <title>Comparative genomic analysis of the thermophilic biomass-degrading fungi Myceliophthora thermophila and Thielavia terrestris.</title>
        <authorList>
            <person name="Berka R.M."/>
            <person name="Grigoriev I.V."/>
            <person name="Otillar R."/>
            <person name="Salamov A."/>
            <person name="Grimwood J."/>
            <person name="Reid I."/>
            <person name="Ishmael N."/>
            <person name="John T."/>
            <person name="Darmond C."/>
            <person name="Moisan M.-C."/>
            <person name="Henrissat B."/>
            <person name="Coutinho P.M."/>
            <person name="Lombard V."/>
            <person name="Natvig D.O."/>
            <person name="Lindquist E."/>
            <person name="Schmutz J."/>
            <person name="Lucas S."/>
            <person name="Harris P."/>
            <person name="Powlowski J."/>
            <person name="Bellemare A."/>
            <person name="Taylor D."/>
            <person name="Butler G."/>
            <person name="de Vries R.P."/>
            <person name="Allijn I.E."/>
            <person name="van den Brink J."/>
            <person name="Ushinsky S."/>
            <person name="Storms R."/>
            <person name="Powell A.J."/>
            <person name="Paulsen I.T."/>
            <person name="Elbourne L.D.H."/>
            <person name="Baker S.E."/>
            <person name="Magnuson J."/>
            <person name="LaBoissiere S."/>
            <person name="Clutterbuck A.J."/>
            <person name="Martinez D."/>
            <person name="Wogulis M."/>
            <person name="de Leon A.L."/>
            <person name="Rey M.W."/>
            <person name="Tsang A."/>
        </authorList>
    </citation>
    <scope>NUCLEOTIDE SEQUENCE [LARGE SCALE GENOMIC DNA]</scope>
    <source>
        <strain evidence="9">ATCC 42464 / BCRC 31852 / DSM 1799</strain>
    </source>
</reference>
<feature type="compositionally biased region" description="Polar residues" evidence="6">
    <location>
        <begin position="224"/>
        <end position="234"/>
    </location>
</feature>
<dbReference type="PROSITE" id="PS50888">
    <property type="entry name" value="BHLH"/>
    <property type="match status" value="1"/>
</dbReference>
<feature type="region of interest" description="Disordered" evidence="6">
    <location>
        <begin position="1"/>
        <end position="30"/>
    </location>
</feature>
<dbReference type="InterPro" id="IPR036638">
    <property type="entry name" value="HLH_DNA-bd_sf"/>
</dbReference>
<dbReference type="InterPro" id="IPR011598">
    <property type="entry name" value="bHLH_dom"/>
</dbReference>
<sequence>MNQAASQQSYQQPYQEADREDSPGVPGAELLDDYEQRYLNSFFGSVASASNGTPLAAQALGGLCTQDWMKPADVVGHVVRFGDPDNALLSEAFGMFDFSPSTDLGIAASTTPGFPDNYQSQNGSAFQQFQQSQQSEQTQSYYDSLHTPDAVAAAATLVGRGSMPFGLYPEVSHSLTTASQTMVSSQPDPFTLGNGRYGTQAQMSMARRTSNAPRTLSVDVQYGSDPNFTDTSFVPPSAKETTEAITAEQLAHLRCLEPSHSAAPTRAASPTSWGAQYSSNEASRNSVVVPVRRTVSHNPPPPDEPPTRRRRTSKMGEAPVDAEQAMPTPVSPTAPPLTQRKRPSAASPPPAPPSGTAPPQNGDKPSAASASESNGTPSDPTQTKRQRKSGTGKSGAGRKKSPRTTLTPEQRRQNHVGSERRRRDFIGRGYDHLMAIVPGLMNGAAPSKSVSLNLVADWIEELHRGNQTLENMMAFTFGQASGSTAPSASAAAA</sequence>
<evidence type="ECO:0000313" key="8">
    <source>
        <dbReference type="EMBL" id="AEO61590.1"/>
    </source>
</evidence>
<dbReference type="GO" id="GO:0005634">
    <property type="term" value="C:nucleus"/>
    <property type="evidence" value="ECO:0007669"/>
    <property type="project" value="UniProtKB-SubCell"/>
</dbReference>
<dbReference type="OrthoDB" id="5778525at2759"/>
<dbReference type="CDD" id="cd11404">
    <property type="entry name" value="bHLHzip_Mlx_like"/>
    <property type="match status" value="1"/>
</dbReference>
<dbReference type="RefSeq" id="XP_003666835.1">
    <property type="nucleotide sequence ID" value="XM_003666787.1"/>
</dbReference>
<dbReference type="STRING" id="573729.G2QPS7"/>
<evidence type="ECO:0000256" key="1">
    <source>
        <dbReference type="ARBA" id="ARBA00004123"/>
    </source>
</evidence>
<dbReference type="SUPFAM" id="SSF47459">
    <property type="entry name" value="HLH, helix-loop-helix DNA-binding domain"/>
    <property type="match status" value="1"/>
</dbReference>
<keyword evidence="9" id="KW-1185">Reference proteome</keyword>
<evidence type="ECO:0000256" key="5">
    <source>
        <dbReference type="ARBA" id="ARBA00023242"/>
    </source>
</evidence>
<dbReference type="GeneID" id="11507120"/>
<feature type="compositionally biased region" description="Basic and acidic residues" evidence="6">
    <location>
        <begin position="409"/>
        <end position="424"/>
    </location>
</feature>
<dbReference type="Proteomes" id="UP000007322">
    <property type="component" value="Chromosome 7"/>
</dbReference>
<dbReference type="GO" id="GO:0000981">
    <property type="term" value="F:DNA-binding transcription factor activity, RNA polymerase II-specific"/>
    <property type="evidence" value="ECO:0007669"/>
    <property type="project" value="TreeGrafter"/>
</dbReference>
<keyword evidence="3" id="KW-0238">DNA-binding</keyword>
<keyword evidence="4" id="KW-0804">Transcription</keyword>
<dbReference type="eggNOG" id="ENOG502S8TF">
    <property type="taxonomic scope" value="Eukaryota"/>
</dbReference>
<feature type="region of interest" description="Disordered" evidence="6">
    <location>
        <begin position="202"/>
        <end position="239"/>
    </location>
</feature>
<dbReference type="SMART" id="SM00353">
    <property type="entry name" value="HLH"/>
    <property type="match status" value="1"/>
</dbReference>
<evidence type="ECO:0000256" key="4">
    <source>
        <dbReference type="ARBA" id="ARBA00023163"/>
    </source>
</evidence>
<feature type="compositionally biased region" description="Polar residues" evidence="6">
    <location>
        <begin position="202"/>
        <end position="214"/>
    </location>
</feature>
<dbReference type="GO" id="GO:0000978">
    <property type="term" value="F:RNA polymerase II cis-regulatory region sequence-specific DNA binding"/>
    <property type="evidence" value="ECO:0007669"/>
    <property type="project" value="TreeGrafter"/>
</dbReference>
<evidence type="ECO:0000256" key="6">
    <source>
        <dbReference type="SAM" id="MobiDB-lite"/>
    </source>
</evidence>
<proteinExistence type="predicted"/>
<keyword evidence="2" id="KW-0805">Transcription regulation</keyword>
<protein>
    <recommendedName>
        <fullName evidence="7">BHLH domain-containing protein</fullName>
    </recommendedName>
</protein>
<dbReference type="PANTHER" id="PTHR15741:SF27">
    <property type="entry name" value="TRANSCRIPTION FACTOR AP-4"/>
    <property type="match status" value="1"/>
</dbReference>
<feature type="region of interest" description="Disordered" evidence="6">
    <location>
        <begin position="110"/>
        <end position="138"/>
    </location>
</feature>
<gene>
    <name evidence="8" type="ORF">MYCTH_2311899</name>
</gene>
<dbReference type="InterPro" id="IPR052207">
    <property type="entry name" value="Max-like/E-box_TFs"/>
</dbReference>
<dbReference type="InParanoid" id="G2QPS7"/>
<evidence type="ECO:0000313" key="9">
    <source>
        <dbReference type="Proteomes" id="UP000007322"/>
    </source>
</evidence>
<dbReference type="VEuPathDB" id="FungiDB:MYCTH_2311899"/>
<dbReference type="HOGENOM" id="CLU_616770_0_0_1"/>
<feature type="domain" description="BHLH" evidence="7">
    <location>
        <begin position="410"/>
        <end position="462"/>
    </location>
</feature>
<dbReference type="EMBL" id="CP003008">
    <property type="protein sequence ID" value="AEO61590.1"/>
    <property type="molecule type" value="Genomic_DNA"/>
</dbReference>
<feature type="region of interest" description="Disordered" evidence="6">
    <location>
        <begin position="261"/>
        <end position="424"/>
    </location>
</feature>
<dbReference type="GO" id="GO:0046983">
    <property type="term" value="F:protein dimerization activity"/>
    <property type="evidence" value="ECO:0007669"/>
    <property type="project" value="InterPro"/>
</dbReference>
<dbReference type="PANTHER" id="PTHR15741">
    <property type="entry name" value="BASIC HELIX-LOOP-HELIX ZIP TRANSCRIPTION FACTOR"/>
    <property type="match status" value="1"/>
</dbReference>
<feature type="compositionally biased region" description="Low complexity" evidence="6">
    <location>
        <begin position="1"/>
        <end position="15"/>
    </location>
</feature>
<dbReference type="OMA" id="DDNESNM"/>
<feature type="compositionally biased region" description="Polar residues" evidence="6">
    <location>
        <begin position="273"/>
        <end position="286"/>
    </location>
</feature>
<evidence type="ECO:0000259" key="7">
    <source>
        <dbReference type="PROSITE" id="PS50888"/>
    </source>
</evidence>
<feature type="compositionally biased region" description="Low complexity" evidence="6">
    <location>
        <begin position="119"/>
        <end position="138"/>
    </location>
</feature>
<comment type="subcellular location">
    <subcellularLocation>
        <location evidence="1">Nucleus</location>
    </subcellularLocation>
</comment>
<evidence type="ECO:0000256" key="3">
    <source>
        <dbReference type="ARBA" id="ARBA00023125"/>
    </source>
</evidence>
<keyword evidence="5" id="KW-0539">Nucleus</keyword>
<name>G2QPS7_THET4</name>
<dbReference type="KEGG" id="mtm:MYCTH_2311899"/>
<feature type="compositionally biased region" description="Polar residues" evidence="6">
    <location>
        <begin position="368"/>
        <end position="383"/>
    </location>
</feature>
<feature type="compositionally biased region" description="Pro residues" evidence="6">
    <location>
        <begin position="346"/>
        <end position="356"/>
    </location>
</feature>
<dbReference type="AlphaFoldDB" id="G2QPS7"/>
<evidence type="ECO:0000256" key="2">
    <source>
        <dbReference type="ARBA" id="ARBA00023015"/>
    </source>
</evidence>